<feature type="transmembrane region" description="Helical" evidence="2">
    <location>
        <begin position="399"/>
        <end position="421"/>
    </location>
</feature>
<gene>
    <name evidence="6" type="ORF">Microterr_23950</name>
</gene>
<keyword evidence="2" id="KW-1133">Transmembrane helix</keyword>
<dbReference type="EMBL" id="AP027141">
    <property type="protein sequence ID" value="BDV31735.1"/>
    <property type="molecule type" value="Genomic_DNA"/>
</dbReference>
<proteinExistence type="predicted"/>
<keyword evidence="3" id="KW-0732">Signal</keyword>
<evidence type="ECO:0000259" key="5">
    <source>
        <dbReference type="Pfam" id="PF20990"/>
    </source>
</evidence>
<feature type="transmembrane region" description="Helical" evidence="2">
    <location>
        <begin position="238"/>
        <end position="258"/>
    </location>
</feature>
<dbReference type="InterPro" id="IPR018702">
    <property type="entry name" value="DUF2207"/>
</dbReference>
<feature type="signal peptide" evidence="3">
    <location>
        <begin position="1"/>
        <end position="21"/>
    </location>
</feature>
<feature type="domain" description="Predicted membrane protein YciQ-like C-terminal" evidence="5">
    <location>
        <begin position="279"/>
        <end position="524"/>
    </location>
</feature>
<reference evidence="6 7" key="1">
    <citation type="submission" date="2022-12" db="EMBL/GenBank/DDBJ databases">
        <title>Microbacterium terricola strain KV-448 chromosome, complete genome.</title>
        <authorList>
            <person name="Oshima T."/>
            <person name="Moriya T."/>
            <person name="Bessho Y."/>
        </authorList>
    </citation>
    <scope>NUCLEOTIDE SEQUENCE [LARGE SCALE GENOMIC DNA]</scope>
    <source>
        <strain evidence="6 7">KV-448</strain>
    </source>
</reference>
<dbReference type="InterPro" id="IPR048389">
    <property type="entry name" value="YciQ-like_C"/>
</dbReference>
<dbReference type="Proteomes" id="UP001317779">
    <property type="component" value="Chromosome"/>
</dbReference>
<protein>
    <recommendedName>
        <fullName evidence="8">DUF2207 domain-containing protein</fullName>
    </recommendedName>
</protein>
<evidence type="ECO:0000256" key="1">
    <source>
        <dbReference type="SAM" id="MobiDB-lite"/>
    </source>
</evidence>
<evidence type="ECO:0000259" key="4">
    <source>
        <dbReference type="Pfam" id="PF09972"/>
    </source>
</evidence>
<evidence type="ECO:0000256" key="2">
    <source>
        <dbReference type="SAM" id="Phobius"/>
    </source>
</evidence>
<feature type="chain" id="PRO_5045035663" description="DUF2207 domain-containing protein" evidence="3">
    <location>
        <begin position="22"/>
        <end position="585"/>
    </location>
</feature>
<evidence type="ECO:0008006" key="8">
    <source>
        <dbReference type="Google" id="ProtNLM"/>
    </source>
</evidence>
<organism evidence="6 7">
    <name type="scientific">Microbacterium terricola</name>
    <dbReference type="NCBI Taxonomy" id="344163"/>
    <lineage>
        <taxon>Bacteria</taxon>
        <taxon>Bacillati</taxon>
        <taxon>Actinomycetota</taxon>
        <taxon>Actinomycetes</taxon>
        <taxon>Micrococcales</taxon>
        <taxon>Microbacteriaceae</taxon>
        <taxon>Microbacterium</taxon>
    </lineage>
</organism>
<accession>A0ABM8E1Q8</accession>
<feature type="region of interest" description="Disordered" evidence="1">
    <location>
        <begin position="558"/>
        <end position="585"/>
    </location>
</feature>
<name>A0ABM8E1Q8_9MICO</name>
<evidence type="ECO:0000256" key="3">
    <source>
        <dbReference type="SAM" id="SignalP"/>
    </source>
</evidence>
<feature type="compositionally biased region" description="Gly residues" evidence="1">
    <location>
        <begin position="566"/>
        <end position="585"/>
    </location>
</feature>
<feature type="transmembrane region" description="Helical" evidence="2">
    <location>
        <begin position="427"/>
        <end position="447"/>
    </location>
</feature>
<keyword evidence="7" id="KW-1185">Reference proteome</keyword>
<keyword evidence="2" id="KW-0472">Membrane</keyword>
<dbReference type="Pfam" id="PF20990">
    <property type="entry name" value="DUF2207_C"/>
    <property type="match status" value="1"/>
</dbReference>
<keyword evidence="2" id="KW-0812">Transmembrane</keyword>
<evidence type="ECO:0000313" key="6">
    <source>
        <dbReference type="EMBL" id="BDV31735.1"/>
    </source>
</evidence>
<evidence type="ECO:0000313" key="7">
    <source>
        <dbReference type="Proteomes" id="UP001317779"/>
    </source>
</evidence>
<feature type="domain" description="DUF2207" evidence="4">
    <location>
        <begin position="32"/>
        <end position="222"/>
    </location>
</feature>
<sequence length="585" mass="61567">MLAVLLVAAALLLVPSAPARADVQDFTFASLDVDFTLTAADDGTSRLRVVETFVAEFPEYDQNRGMRRSIPDSYEGAPLNPHLVSVADESGAGRPVETESDDGYLIVTSAADSYVHGAQTYVFTYELENVTRYFSDTDADEFYWDVLGEEWAQPFGRVGMTLHVDPALAPALTGEQTCYAGYTGSTTQCEIAVAREEDGSATITASASNLLPYQSVTVAVGFAAGTFVPFNPSLFASVWGWLLLIASAGAVVAFVWAVTVRVRRLSDDPGRPTIIAEYTSPAVIDALESSVLLGRPNKGIPAEVLEQAVVGSIRIVEGEQRLFGGVKLQAELLDRSRADGDGRMLLDGLFGRDGAPGDVYEFGRSDTAFSTAAQAILKSAQRQLELTGLRRVVPSGVRLRPMLAVFGAAALVVLFAIFALVSWVSPAAPVLLLILAVLLATITGVILSRKPLTALGAEVRDHLAGLKVFIDWAEADRIQMLQSPAGAERAPVDVNDPRQMLMLYERLLPYAVVFGQEKQWAKHLAVLYGAAAPAWYIGTHGFDASAFSSGISTLSAASTSSSSSGGSSGGGSAGGGGGGGGGGGV</sequence>
<dbReference type="Pfam" id="PF09972">
    <property type="entry name" value="DUF2207"/>
    <property type="match status" value="1"/>
</dbReference>